<dbReference type="EMBL" id="CR925678">
    <property type="protein sequence ID" value="CAI27098.1"/>
    <property type="molecule type" value="Genomic_DNA"/>
</dbReference>
<feature type="domain" description="tRNA-guanine(15) transglycosylase-like" evidence="5">
    <location>
        <begin position="17"/>
        <end position="394"/>
    </location>
</feature>
<feature type="binding site" evidence="4">
    <location>
        <position position="167"/>
    </location>
    <ligand>
        <name>substrate</name>
    </ligand>
</feature>
<dbReference type="PANTHER" id="PTHR46499:SF1">
    <property type="entry name" value="QUEUINE TRNA-RIBOSYLTRANSFERASE"/>
    <property type="match status" value="1"/>
</dbReference>
<dbReference type="InterPro" id="IPR036511">
    <property type="entry name" value="TGT-like_sf"/>
</dbReference>
<evidence type="ECO:0000313" key="7">
    <source>
        <dbReference type="Proteomes" id="UP000001021"/>
    </source>
</evidence>
<feature type="active site" description="Nucleophile" evidence="4">
    <location>
        <position position="288"/>
    </location>
</feature>
<comment type="function">
    <text evidence="4">Catalyzes the base-exchange of a guanine (G) residue with the queuine precursor 7-aminomethyl-7-deazaguanine (PreQ1) at position 34 (anticodon wobble position) in tRNAs with GU(N) anticodons (tRNA-Asp, -Asn, -His and -Tyr). Catalysis occurs through a double-displacement mechanism. The nucleophile active site attacks the C1' of nucleotide 34 to detach the guanine base from the RNA, forming a covalent enzyme-RNA intermediate. The proton acceptor active site deprotonates the incoming PreQ1, allowing a nucleophilic attack on the C1' of the ribose to form the product. After dissociation, two additional enzymatic reactions on the tRNA convert PreQ1 to queuine (Q), resulting in the hypermodified nucleoside queuosine (7-(((4,5-cis-dihydroxy-2-cyclopenten-1-yl)amino)methyl)-7-deazaguanosine).</text>
</comment>
<feature type="region of interest" description="RNA binding" evidence="4">
    <location>
        <begin position="269"/>
        <end position="275"/>
    </location>
</feature>
<keyword evidence="4" id="KW-0479">Metal-binding</keyword>
<dbReference type="GO" id="GO:0008616">
    <property type="term" value="P:tRNA queuosine(34) biosynthetic process"/>
    <property type="evidence" value="ECO:0007669"/>
    <property type="project" value="UniProtKB-UniRule"/>
</dbReference>
<dbReference type="AlphaFoldDB" id="A0A0H3M6D4"/>
<evidence type="ECO:0000256" key="2">
    <source>
        <dbReference type="ARBA" id="ARBA00022679"/>
    </source>
</evidence>
<feature type="binding site" evidence="4">
    <location>
        <position position="338"/>
    </location>
    <ligand>
        <name>Zn(2+)</name>
        <dbReference type="ChEBI" id="CHEBI:29105"/>
    </ligand>
</feature>
<dbReference type="EC" id="2.4.2.29" evidence="4"/>
<dbReference type="GO" id="GO:0005737">
    <property type="term" value="C:cytoplasm"/>
    <property type="evidence" value="ECO:0007669"/>
    <property type="project" value="TreeGrafter"/>
</dbReference>
<dbReference type="UniPathway" id="UPA00392"/>
<dbReference type="NCBIfam" id="TIGR00430">
    <property type="entry name" value="Q_tRNA_tgt"/>
    <property type="match status" value="1"/>
</dbReference>
<protein>
    <recommendedName>
        <fullName evidence="4">Queuine tRNA-ribosyltransferase</fullName>
        <ecNumber evidence="4">2.4.2.29</ecNumber>
    </recommendedName>
    <alternativeName>
        <fullName evidence="4">Guanine insertion enzyme</fullName>
    </alternativeName>
    <alternativeName>
        <fullName evidence="4">tRNA-guanine transglycosylase</fullName>
    </alternativeName>
</protein>
<evidence type="ECO:0000313" key="6">
    <source>
        <dbReference type="EMBL" id="CAI27098.1"/>
    </source>
</evidence>
<comment type="similarity">
    <text evidence="4">Belongs to the queuine tRNA-ribosyltransferase family.</text>
</comment>
<reference evidence="6 7" key="1">
    <citation type="journal article" date="2006" name="J. Bacteriol.">
        <title>Comparative genomic analysis of three strains of Ehrlichia ruminantium reveals an active process of genome size plasticity.</title>
        <authorList>
            <person name="Frutos R."/>
            <person name="Viari A."/>
            <person name="Ferraz C."/>
            <person name="Morgat A."/>
            <person name="Eychenie S."/>
            <person name="Kandassami Y."/>
            <person name="Chantal I."/>
            <person name="Bensaid A."/>
            <person name="Coissac E."/>
            <person name="Vachiery N."/>
            <person name="Demaille J."/>
            <person name="Martinez D."/>
        </authorList>
    </citation>
    <scope>NUCLEOTIDE SEQUENCE [LARGE SCALE GENOMIC DNA]</scope>
    <source>
        <strain evidence="6 7">Welgevonden</strain>
    </source>
</reference>
<dbReference type="HOGENOM" id="CLU_022060_0_2_5"/>
<dbReference type="SUPFAM" id="SSF51713">
    <property type="entry name" value="tRNA-guanine transglycosylase"/>
    <property type="match status" value="1"/>
</dbReference>
<dbReference type="Pfam" id="PF01702">
    <property type="entry name" value="TGT"/>
    <property type="match status" value="1"/>
</dbReference>
<dbReference type="GO" id="GO:0008479">
    <property type="term" value="F:tRNA-guanosine(34) queuine transglycosylase activity"/>
    <property type="evidence" value="ECO:0007669"/>
    <property type="project" value="UniProtKB-UniRule"/>
</dbReference>
<dbReference type="InterPro" id="IPR004803">
    <property type="entry name" value="TGT"/>
</dbReference>
<dbReference type="GO" id="GO:0046872">
    <property type="term" value="F:metal ion binding"/>
    <property type="evidence" value="ECO:0007669"/>
    <property type="project" value="UniProtKB-KW"/>
</dbReference>
<gene>
    <name evidence="4 6" type="primary">tgt</name>
    <name evidence="6" type="ordered locus">ERWE_CDS_06040</name>
</gene>
<keyword evidence="2 4" id="KW-0808">Transferase</keyword>
<dbReference type="InterPro" id="IPR050076">
    <property type="entry name" value="ArchSynthase1/Queuine_TRR"/>
</dbReference>
<feature type="binding site" evidence="4">
    <location>
        <begin position="95"/>
        <end position="99"/>
    </location>
    <ligand>
        <name>substrate</name>
    </ligand>
</feature>
<feature type="binding site" evidence="4">
    <location>
        <position position="239"/>
    </location>
    <ligand>
        <name>substrate</name>
    </ligand>
</feature>
<dbReference type="InterPro" id="IPR002616">
    <property type="entry name" value="tRNA_ribo_trans-like"/>
</dbReference>
<keyword evidence="4" id="KW-0671">Queuosine biosynthesis</keyword>
<dbReference type="Gene3D" id="3.20.20.105">
    <property type="entry name" value="Queuine tRNA-ribosyltransferase-like"/>
    <property type="match status" value="1"/>
</dbReference>
<keyword evidence="4" id="KW-0862">Zinc</keyword>
<feature type="binding site" evidence="4">
    <location>
        <position position="367"/>
    </location>
    <ligand>
        <name>Zn(2+)</name>
        <dbReference type="ChEBI" id="CHEBI:29105"/>
    </ligand>
</feature>
<dbReference type="NCBIfam" id="TIGR00449">
    <property type="entry name" value="tgt_general"/>
    <property type="match status" value="1"/>
</dbReference>
<feature type="binding site" evidence="4">
    <location>
        <position position="212"/>
    </location>
    <ligand>
        <name>substrate</name>
    </ligand>
</feature>
<dbReference type="eggNOG" id="COG0343">
    <property type="taxonomic scope" value="Bacteria"/>
</dbReference>
<dbReference type="PANTHER" id="PTHR46499">
    <property type="entry name" value="QUEUINE TRNA-RIBOSYLTRANSFERASE"/>
    <property type="match status" value="1"/>
</dbReference>
<keyword evidence="1 4" id="KW-0328">Glycosyltransferase</keyword>
<dbReference type="HAMAP" id="MF_00168">
    <property type="entry name" value="Q_tRNA_Tgt"/>
    <property type="match status" value="1"/>
</dbReference>
<feature type="active site" description="Proton acceptor" evidence="4">
    <location>
        <position position="95"/>
    </location>
</feature>
<dbReference type="Proteomes" id="UP000001021">
    <property type="component" value="Chromosome"/>
</dbReference>
<comment type="subunit">
    <text evidence="4">Homodimer. Within each dimer, one monomer is responsible for RNA recognition and catalysis, while the other monomer binds to the replacement base PreQ1.</text>
</comment>
<evidence type="ECO:0000256" key="1">
    <source>
        <dbReference type="ARBA" id="ARBA00022676"/>
    </source>
</evidence>
<accession>A0A0H3M6D4</accession>
<evidence type="ECO:0000256" key="4">
    <source>
        <dbReference type="HAMAP-Rule" id="MF_00168"/>
    </source>
</evidence>
<keyword evidence="7" id="KW-1185">Reference proteome</keyword>
<feature type="binding site" evidence="4">
    <location>
        <position position="341"/>
    </location>
    <ligand>
        <name>Zn(2+)</name>
        <dbReference type="ChEBI" id="CHEBI:29105"/>
    </ligand>
</feature>
<feature type="binding site" evidence="4">
    <location>
        <position position="336"/>
    </location>
    <ligand>
        <name>Zn(2+)</name>
        <dbReference type="ChEBI" id="CHEBI:29105"/>
    </ligand>
</feature>
<dbReference type="KEGG" id="erw:ERWE_CDS_06040"/>
<comment type="cofactor">
    <cofactor evidence="4">
        <name>Zn(2+)</name>
        <dbReference type="ChEBI" id="CHEBI:29105"/>
    </cofactor>
    <text evidence="4">Binds 1 zinc ion per subunit.</text>
</comment>
<evidence type="ECO:0000259" key="5">
    <source>
        <dbReference type="Pfam" id="PF01702"/>
    </source>
</evidence>
<proteinExistence type="inferred from homology"/>
<name>A0A0H3M6D4_EHRRW</name>
<keyword evidence="3 4" id="KW-0819">tRNA processing</keyword>
<evidence type="ECO:0000256" key="3">
    <source>
        <dbReference type="ARBA" id="ARBA00022694"/>
    </source>
</evidence>
<comment type="pathway">
    <text evidence="4">tRNA modification; tRNA-queuosine biosynthesis.</text>
</comment>
<sequence>MFMYKNFQFKVKHQHNNARLCMIHTPHGVINTPAFIFCATKAAVKAVDISKVKESNTQIILSNTYHLMLQPGEDIIKKLGGLHKITGWDRPILTDSGGYQIFSLGYGSVSQEIKSAGRPHKSKTLISINEEGAIFKSYINGNIYHLTPEKSIQIQHKLGADLVVVLDECTPFHISYDYTKNSMYMSNRWAIRCINEFKKINDNSQALYGIIQGGIYEDLRRESCNFINNTPFFGHAIGGSLGNCKQQMYDIVSFTSEKLNRDRPIHLLGIGNINDIFQGVKSGIDTFDCVYPTRLARHGGALIKVQYRNEENATKEYINLRNERFKIDTNPIEADCKCFTCSHHSRGYIHHLLKAQEILAHSLLTIHNIYFMNNLMSAIRESILNNTLDIEQKKWVVTS</sequence>
<organism evidence="6 7">
    <name type="scientific">Ehrlichia ruminantium (strain Welgevonden)</name>
    <dbReference type="NCBI Taxonomy" id="254945"/>
    <lineage>
        <taxon>Bacteria</taxon>
        <taxon>Pseudomonadati</taxon>
        <taxon>Pseudomonadota</taxon>
        <taxon>Alphaproteobacteria</taxon>
        <taxon>Rickettsiales</taxon>
        <taxon>Anaplasmataceae</taxon>
        <taxon>Ehrlichia</taxon>
    </lineage>
</organism>
<comment type="catalytic activity">
    <reaction evidence="4">
        <text>7-aminomethyl-7-carbaguanine + guanosine(34) in tRNA = 7-aminomethyl-7-carbaguanosine(34) in tRNA + guanine</text>
        <dbReference type="Rhea" id="RHEA:24104"/>
        <dbReference type="Rhea" id="RHEA-COMP:10341"/>
        <dbReference type="Rhea" id="RHEA-COMP:10342"/>
        <dbReference type="ChEBI" id="CHEBI:16235"/>
        <dbReference type="ChEBI" id="CHEBI:58703"/>
        <dbReference type="ChEBI" id="CHEBI:74269"/>
        <dbReference type="ChEBI" id="CHEBI:82833"/>
        <dbReference type="EC" id="2.4.2.29"/>
    </reaction>
</comment>
<feature type="region of interest" description="RNA binding; important for wobble base 34 recognition" evidence="4">
    <location>
        <begin position="293"/>
        <end position="297"/>
    </location>
</feature>